<evidence type="ECO:0000313" key="9">
    <source>
        <dbReference type="Proteomes" id="UP000092124"/>
    </source>
</evidence>
<dbReference type="GO" id="GO:0036126">
    <property type="term" value="C:sperm flagellum"/>
    <property type="evidence" value="ECO:0007669"/>
    <property type="project" value="UniProtKB-ARBA"/>
</dbReference>
<dbReference type="STRING" id="56216.A0A1A6H301"/>
<dbReference type="GO" id="GO:0030317">
    <property type="term" value="P:flagellated sperm motility"/>
    <property type="evidence" value="ECO:0007669"/>
    <property type="project" value="UniProtKB-ARBA"/>
</dbReference>
<evidence type="ECO:0000256" key="6">
    <source>
        <dbReference type="ARBA" id="ARBA00023273"/>
    </source>
</evidence>
<feature type="domain" description="DM10" evidence="7">
    <location>
        <begin position="1"/>
        <end position="80"/>
    </location>
</feature>
<accession>A0A1A6H301</accession>
<sequence length="481" mass="56180">MPCLVEFIEFYLVTEIKKLYVIYPPGTSIRRHRISLPPPDDDLFYTVYHFNINIDVVFYGRKFKIYDCDTFTKNFLKKIGIKLNPPGSCPVDPYMKMRRENLEFVDPFRPYHFCDTLKQFLQFDGKVLRFFCLWDDSSSLFGDRRELILHYFLADDTVEVRELLPLNSGRDAMTSFLRRGKLPKYGSPGIFQPGQITDRAILNVYGDLSDWRANGYVLDKYQLGKVEQDFYTDQDLSIGATINVWGRKVLICDCDEFTKTYYRTKYGIDNFTAIPCKPPPLPKIERKYPPYTGFGSEEDSFRSCVGLKPTPHRRNFRKLMELDSFGNISNTLRYFAKLVTDKCADMDRMFVIAFYLGDDTISVFEPIERNSGYTGGMFLKRSRVKKPGQEVFKSEFSEYIKAEELYIGATVNVNGYLFILLNADDYTLRYMENNTDKFPYSNFDLAIQKLKQEKSKSREITQIFAAADPHHTKVVNYNTFR</sequence>
<evidence type="ECO:0000256" key="1">
    <source>
        <dbReference type="ARBA" id="ARBA00004611"/>
    </source>
</evidence>
<proteinExistence type="predicted"/>
<keyword evidence="9" id="KW-1185">Reference proteome</keyword>
<dbReference type="Gene3D" id="2.30.29.170">
    <property type="match status" value="3"/>
</dbReference>
<dbReference type="InterPro" id="IPR040193">
    <property type="entry name" value="EFHC1/EFHC2/EFHB"/>
</dbReference>
<comment type="caution">
    <text evidence="8">The sequence shown here is derived from an EMBL/GenBank/DDBJ whole genome shotgun (WGS) entry which is preliminary data.</text>
</comment>
<reference evidence="8 9" key="1">
    <citation type="submission" date="2016-06" db="EMBL/GenBank/DDBJ databases">
        <title>The Draft Genome Sequence and Annotation of the Desert Woodrat Neotoma lepida.</title>
        <authorList>
            <person name="Campbell M."/>
            <person name="Oakeson K.F."/>
            <person name="Yandell M."/>
            <person name="Halpert J.R."/>
            <person name="Dearing D."/>
        </authorList>
    </citation>
    <scope>NUCLEOTIDE SEQUENCE [LARGE SCALE GENOMIC DNA]</scope>
    <source>
        <strain evidence="8">417</strain>
        <tissue evidence="8">Liver</tissue>
    </source>
</reference>
<keyword evidence="6" id="KW-0966">Cell projection</keyword>
<dbReference type="InterPro" id="IPR006602">
    <property type="entry name" value="DM10_dom"/>
</dbReference>
<dbReference type="Proteomes" id="UP000092124">
    <property type="component" value="Unassembled WGS sequence"/>
</dbReference>
<dbReference type="Pfam" id="PF06565">
    <property type="entry name" value="DM10_dom"/>
    <property type="match status" value="4"/>
</dbReference>
<dbReference type="PANTHER" id="PTHR12086:SF11">
    <property type="entry name" value="EF-HAND DOMAIN-CONTAINING FAMILY MEMBER C2"/>
    <property type="match status" value="1"/>
</dbReference>
<evidence type="ECO:0000256" key="4">
    <source>
        <dbReference type="ARBA" id="ARBA00022846"/>
    </source>
</evidence>
<name>A0A1A6H301_NEOLE</name>
<dbReference type="FunFam" id="2.30.29.170:FF:000002">
    <property type="entry name" value="EF-hand domain (C-terminal) containing 1"/>
    <property type="match status" value="1"/>
</dbReference>
<keyword evidence="4" id="KW-0282">Flagellum</keyword>
<evidence type="ECO:0000256" key="5">
    <source>
        <dbReference type="ARBA" id="ARBA00023212"/>
    </source>
</evidence>
<organism evidence="8 9">
    <name type="scientific">Neotoma lepida</name>
    <name type="common">Desert woodrat</name>
    <dbReference type="NCBI Taxonomy" id="56216"/>
    <lineage>
        <taxon>Eukaryota</taxon>
        <taxon>Metazoa</taxon>
        <taxon>Chordata</taxon>
        <taxon>Craniata</taxon>
        <taxon>Vertebrata</taxon>
        <taxon>Euteleostomi</taxon>
        <taxon>Mammalia</taxon>
        <taxon>Eutheria</taxon>
        <taxon>Euarchontoglires</taxon>
        <taxon>Glires</taxon>
        <taxon>Rodentia</taxon>
        <taxon>Myomorpha</taxon>
        <taxon>Muroidea</taxon>
        <taxon>Cricetidae</taxon>
        <taxon>Neotominae</taxon>
        <taxon>Neotoma</taxon>
    </lineage>
</organism>
<dbReference type="PANTHER" id="PTHR12086">
    <property type="entry name" value="EF-HAND DOMAIN C-TERMINAL CONTAINING PROTEIN"/>
    <property type="match status" value="1"/>
</dbReference>
<feature type="domain" description="DM10" evidence="7">
    <location>
        <begin position="328"/>
        <end position="435"/>
    </location>
</feature>
<dbReference type="GO" id="GO:0010975">
    <property type="term" value="P:regulation of neuron projection development"/>
    <property type="evidence" value="ECO:0007669"/>
    <property type="project" value="TreeGrafter"/>
</dbReference>
<protein>
    <recommendedName>
        <fullName evidence="7">DM10 domain-containing protein</fullName>
    </recommendedName>
</protein>
<dbReference type="EMBL" id="LZPO01055163">
    <property type="protein sequence ID" value="OBS72185.1"/>
    <property type="molecule type" value="Genomic_DNA"/>
</dbReference>
<dbReference type="GO" id="GO:0160111">
    <property type="term" value="C:axonemal A tubule inner sheath"/>
    <property type="evidence" value="ECO:0007669"/>
    <property type="project" value="UniProtKB-ARBA"/>
</dbReference>
<evidence type="ECO:0000313" key="8">
    <source>
        <dbReference type="EMBL" id="OBS72185.1"/>
    </source>
</evidence>
<gene>
    <name evidence="8" type="ORF">A6R68_13237</name>
</gene>
<dbReference type="FunFam" id="2.30.29.170:FF:000001">
    <property type="entry name" value="EF-hand domain containing 1"/>
    <property type="match status" value="1"/>
</dbReference>
<evidence type="ECO:0000256" key="2">
    <source>
        <dbReference type="ARBA" id="ARBA00022490"/>
    </source>
</evidence>
<comment type="subcellular location">
    <subcellularLocation>
        <location evidence="1">Cytoplasm</location>
        <location evidence="1">Cytoskeleton</location>
        <location evidence="1">Flagellum axoneme</location>
    </subcellularLocation>
</comment>
<dbReference type="PROSITE" id="PS51336">
    <property type="entry name" value="DM10"/>
    <property type="match status" value="3"/>
</dbReference>
<dbReference type="SMART" id="SM00676">
    <property type="entry name" value="DM10"/>
    <property type="match status" value="3"/>
</dbReference>
<keyword evidence="2" id="KW-0963">Cytoplasm</keyword>
<dbReference type="OrthoDB" id="10255210at2759"/>
<evidence type="ECO:0000256" key="3">
    <source>
        <dbReference type="ARBA" id="ARBA00022737"/>
    </source>
</evidence>
<dbReference type="AlphaFoldDB" id="A0A1A6H301"/>
<evidence type="ECO:0000259" key="7">
    <source>
        <dbReference type="PROSITE" id="PS51336"/>
    </source>
</evidence>
<feature type="domain" description="DM10" evidence="7">
    <location>
        <begin position="124"/>
        <end position="266"/>
    </location>
</feature>
<keyword evidence="3" id="KW-0677">Repeat</keyword>
<keyword evidence="4" id="KW-0969">Cilium</keyword>
<keyword evidence="5" id="KW-0206">Cytoskeleton</keyword>